<keyword evidence="7" id="KW-1185">Reference proteome</keyword>
<feature type="domain" description="AATF leucine zipper-containing" evidence="5">
    <location>
        <begin position="183"/>
        <end position="303"/>
    </location>
</feature>
<organism evidence="6 7">
    <name type="scientific">Tothia fuscella</name>
    <dbReference type="NCBI Taxonomy" id="1048955"/>
    <lineage>
        <taxon>Eukaryota</taxon>
        <taxon>Fungi</taxon>
        <taxon>Dikarya</taxon>
        <taxon>Ascomycota</taxon>
        <taxon>Pezizomycotina</taxon>
        <taxon>Dothideomycetes</taxon>
        <taxon>Pleosporomycetidae</taxon>
        <taxon>Venturiales</taxon>
        <taxon>Cylindrosympodiaceae</taxon>
        <taxon>Tothia</taxon>
    </lineage>
</organism>
<feature type="compositionally biased region" description="Acidic residues" evidence="3">
    <location>
        <begin position="119"/>
        <end position="147"/>
    </location>
</feature>
<comment type="similarity">
    <text evidence="1">Belongs to the AATF family.</text>
</comment>
<evidence type="ECO:0000313" key="7">
    <source>
        <dbReference type="Proteomes" id="UP000800235"/>
    </source>
</evidence>
<evidence type="ECO:0000259" key="5">
    <source>
        <dbReference type="Pfam" id="PF13339"/>
    </source>
</evidence>
<evidence type="ECO:0000256" key="3">
    <source>
        <dbReference type="SAM" id="MobiDB-lite"/>
    </source>
</evidence>
<accession>A0A9P4U232</accession>
<feature type="region of interest" description="Disordered" evidence="3">
    <location>
        <begin position="1"/>
        <end position="159"/>
    </location>
</feature>
<feature type="compositionally biased region" description="Acidic residues" evidence="3">
    <location>
        <begin position="87"/>
        <end position="109"/>
    </location>
</feature>
<feature type="compositionally biased region" description="Basic and acidic residues" evidence="3">
    <location>
        <begin position="50"/>
        <end position="68"/>
    </location>
</feature>
<evidence type="ECO:0000256" key="2">
    <source>
        <dbReference type="ARBA" id="ARBA00013850"/>
    </source>
</evidence>
<proteinExistence type="inferred from homology"/>
<evidence type="ECO:0000259" key="4">
    <source>
        <dbReference type="Pfam" id="PF08164"/>
    </source>
</evidence>
<dbReference type="OrthoDB" id="5783963at2759"/>
<evidence type="ECO:0000256" key="1">
    <source>
        <dbReference type="ARBA" id="ARBA00008966"/>
    </source>
</evidence>
<gene>
    <name evidence="6" type="ORF">EJ08DRAFT_676101</name>
</gene>
<dbReference type="InterPro" id="IPR039223">
    <property type="entry name" value="AATF/Bfr2"/>
</dbReference>
<dbReference type="InterPro" id="IPR012617">
    <property type="entry name" value="AATF_C"/>
</dbReference>
<evidence type="ECO:0000313" key="6">
    <source>
        <dbReference type="EMBL" id="KAF2434136.1"/>
    </source>
</evidence>
<dbReference type="PANTHER" id="PTHR15565:SF0">
    <property type="entry name" value="PROTEIN AATF"/>
    <property type="match status" value="1"/>
</dbReference>
<comment type="caution">
    <text evidence="6">The sequence shown here is derived from an EMBL/GenBank/DDBJ whole genome shotgun (WGS) entry which is preliminary data.</text>
</comment>
<name>A0A9P4U232_9PEZI</name>
<dbReference type="EMBL" id="MU007017">
    <property type="protein sequence ID" value="KAF2434136.1"/>
    <property type="molecule type" value="Genomic_DNA"/>
</dbReference>
<reference evidence="6" key="1">
    <citation type="journal article" date="2020" name="Stud. Mycol.">
        <title>101 Dothideomycetes genomes: a test case for predicting lifestyles and emergence of pathogens.</title>
        <authorList>
            <person name="Haridas S."/>
            <person name="Albert R."/>
            <person name="Binder M."/>
            <person name="Bloem J."/>
            <person name="Labutti K."/>
            <person name="Salamov A."/>
            <person name="Andreopoulos B."/>
            <person name="Baker S."/>
            <person name="Barry K."/>
            <person name="Bills G."/>
            <person name="Bluhm B."/>
            <person name="Cannon C."/>
            <person name="Castanera R."/>
            <person name="Culley D."/>
            <person name="Daum C."/>
            <person name="Ezra D."/>
            <person name="Gonzalez J."/>
            <person name="Henrissat B."/>
            <person name="Kuo A."/>
            <person name="Liang C."/>
            <person name="Lipzen A."/>
            <person name="Lutzoni F."/>
            <person name="Magnuson J."/>
            <person name="Mondo S."/>
            <person name="Nolan M."/>
            <person name="Ohm R."/>
            <person name="Pangilinan J."/>
            <person name="Park H.-J."/>
            <person name="Ramirez L."/>
            <person name="Alfaro M."/>
            <person name="Sun H."/>
            <person name="Tritt A."/>
            <person name="Yoshinaga Y."/>
            <person name="Zwiers L.-H."/>
            <person name="Turgeon B."/>
            <person name="Goodwin S."/>
            <person name="Spatafora J."/>
            <person name="Crous P."/>
            <person name="Grigoriev I."/>
        </authorList>
    </citation>
    <scope>NUCLEOTIDE SEQUENCE</scope>
    <source>
        <strain evidence="6">CBS 130266</strain>
    </source>
</reference>
<dbReference type="PANTHER" id="PTHR15565">
    <property type="entry name" value="AATF PROTEIN APOPTOSIS ANTAGONIZING TRANSCRIPTION FACTOR"/>
    <property type="match status" value="1"/>
</dbReference>
<feature type="compositionally biased region" description="Polar residues" evidence="3">
    <location>
        <begin position="74"/>
        <end position="84"/>
    </location>
</feature>
<dbReference type="InterPro" id="IPR025160">
    <property type="entry name" value="AATF"/>
</dbReference>
<dbReference type="GO" id="GO:0000462">
    <property type="term" value="P:maturation of SSU-rRNA from tricistronic rRNA transcript (SSU-rRNA, 5.8S rRNA, LSU-rRNA)"/>
    <property type="evidence" value="ECO:0007669"/>
    <property type="project" value="TreeGrafter"/>
</dbReference>
<dbReference type="GO" id="GO:0005730">
    <property type="term" value="C:nucleolus"/>
    <property type="evidence" value="ECO:0007669"/>
    <property type="project" value="TreeGrafter"/>
</dbReference>
<sequence>MSKYRKPKTLAEQISDLDDPAPKDFDPEDVGGFNGSESVNSGSDEDEVEGDARAHYEPVGKSKLRKPEGVSLGPQYSGSKISRNNLEDEDSDDPFARDYEDEDSEEEEVFAGAARSSGDDGESEEGDAEDGETSGTDFSDEGEDAEEGVLGQEKETDRSQLRKLMADDQKSVAATISEGAKADADKGRAVKKQRTTFDTLLNSRIKLQKALISVNFIAEVQPTTEDLTESEDVIASAESAAIKLWNNLNALRTGLQSARTGKKRKVTEMTADTALTDVWAETKSYESEQLPLRNSSLNFWSAKCHATTALPQARGRLNQAATQQNLTDVLAAQLSDMPRLVARTRIPRSCAPLQAAAAAAKKTPATANGDHSASALPIYDDADFYSTLLQSLISQRSSEATTSMANLNLQPWQAAREARTKKVVDTKASKGRKLRYTVHEKLQNFMAPEDRGAWGERQADELFGSLFGRRVGLGEDVNGIREGDEDMEDGDVAVGGLRLFAGA</sequence>
<dbReference type="Proteomes" id="UP000800235">
    <property type="component" value="Unassembled WGS sequence"/>
</dbReference>
<protein>
    <recommendedName>
        <fullName evidence="2">Protein BFR2</fullName>
    </recommendedName>
</protein>
<feature type="domain" description="Apoptosis-antagonizing transcription factor C-terminal" evidence="4">
    <location>
        <begin position="385"/>
        <end position="467"/>
    </location>
</feature>
<dbReference type="Pfam" id="PF13339">
    <property type="entry name" value="AATF-Che1"/>
    <property type="match status" value="1"/>
</dbReference>
<dbReference type="Pfam" id="PF08164">
    <property type="entry name" value="TRAUB"/>
    <property type="match status" value="1"/>
</dbReference>
<dbReference type="AlphaFoldDB" id="A0A9P4U232"/>